<protein>
    <submittedName>
        <fullName evidence="1">Uncharacterized protein</fullName>
    </submittedName>
</protein>
<evidence type="ECO:0000313" key="2">
    <source>
        <dbReference type="Proteomes" id="UP000680279"/>
    </source>
</evidence>
<comment type="caution">
    <text evidence="1">The sequence shown here is derived from an EMBL/GenBank/DDBJ whole genome shotgun (WGS) entry which is preliminary data.</text>
</comment>
<reference evidence="1 2" key="1">
    <citation type="submission" date="2021-03" db="EMBL/GenBank/DDBJ databases">
        <title>Antimicrobial resistance genes in bacteria isolated from Japanese honey, and their potential for conferring macrolide and lincosamide resistance in the American foulbrood pathogen Paenibacillus larvae.</title>
        <authorList>
            <person name="Okamoto M."/>
            <person name="Kumagai M."/>
            <person name="Kanamori H."/>
            <person name="Takamatsu D."/>
        </authorList>
    </citation>
    <scope>NUCLEOTIDE SEQUENCE [LARGE SCALE GENOMIC DNA]</scope>
    <source>
        <strain evidence="1 2">J1TS3</strain>
    </source>
</reference>
<dbReference type="Proteomes" id="UP000680279">
    <property type="component" value="Unassembled WGS sequence"/>
</dbReference>
<evidence type="ECO:0000313" key="1">
    <source>
        <dbReference type="EMBL" id="GIN22242.1"/>
    </source>
</evidence>
<proteinExistence type="predicted"/>
<name>A0ABQ4K948_9BACI</name>
<accession>A0ABQ4K948</accession>
<keyword evidence="2" id="KW-1185">Reference proteome</keyword>
<sequence length="62" mass="6591">MSSEEAVNQGFEETLALTVRLSLNTATAFAVIATRVKQPVSELVSIDGIEAANFIRVGPTLN</sequence>
<organism evidence="1 2">
    <name type="scientific">Siminovitchia fordii</name>
    <dbReference type="NCBI Taxonomy" id="254759"/>
    <lineage>
        <taxon>Bacteria</taxon>
        <taxon>Bacillati</taxon>
        <taxon>Bacillota</taxon>
        <taxon>Bacilli</taxon>
        <taxon>Bacillales</taxon>
        <taxon>Bacillaceae</taxon>
        <taxon>Siminovitchia</taxon>
    </lineage>
</organism>
<dbReference type="EMBL" id="BOQT01000015">
    <property type="protein sequence ID" value="GIN22242.1"/>
    <property type="molecule type" value="Genomic_DNA"/>
</dbReference>
<gene>
    <name evidence="1" type="ORF">J1TS3_33760</name>
</gene>